<dbReference type="Proteomes" id="UP000636800">
    <property type="component" value="Chromosome 10"/>
</dbReference>
<comment type="subcellular location">
    <subcellularLocation>
        <location evidence="1">Membrane</location>
        <topology evidence="1">Multi-pass membrane protein</topology>
    </subcellularLocation>
</comment>
<keyword evidence="5" id="KW-1133">Transmembrane helix</keyword>
<evidence type="ECO:0000313" key="10">
    <source>
        <dbReference type="Proteomes" id="UP000636800"/>
    </source>
</evidence>
<keyword evidence="7" id="KW-0325">Glycoprotein</keyword>
<sequence length="153" mass="17292">MVEAGPLTPGQISFVLGFIPVFTTWLYSEVLEFRKTFSPLKICCSHSNTNLMELGNERVKEGDHVMLLEGGLSNSASQRIQSTSLRTTLIRFAAMDESFLSENRSLLRAMSEFGGLLVYFFVCDRTNLFPEISKSYSRDLFLFLYLLLIIASP</sequence>
<evidence type="ECO:0000256" key="2">
    <source>
        <dbReference type="ARBA" id="ARBA00010666"/>
    </source>
</evidence>
<accession>A0A835Q6Y2</accession>
<comment type="similarity">
    <text evidence="2">Belongs to the PC-esterase family. CASD1 subfamily.</text>
</comment>
<dbReference type="GO" id="GO:0016020">
    <property type="term" value="C:membrane"/>
    <property type="evidence" value="ECO:0007669"/>
    <property type="project" value="UniProtKB-SubCell"/>
</dbReference>
<dbReference type="GO" id="GO:0010411">
    <property type="term" value="P:xyloglucan metabolic process"/>
    <property type="evidence" value="ECO:0007669"/>
    <property type="project" value="TreeGrafter"/>
</dbReference>
<evidence type="ECO:0000256" key="5">
    <source>
        <dbReference type="ARBA" id="ARBA00022989"/>
    </source>
</evidence>
<comment type="caution">
    <text evidence="9">The sequence shown here is derived from an EMBL/GenBank/DDBJ whole genome shotgun (WGS) entry which is preliminary data.</text>
</comment>
<gene>
    <name evidence="9" type="ORF">HPP92_020288</name>
</gene>
<proteinExistence type="inferred from homology"/>
<reference evidence="9 10" key="1">
    <citation type="journal article" date="2020" name="Nat. Food">
        <title>A phased Vanilla planifolia genome enables genetic improvement of flavour and production.</title>
        <authorList>
            <person name="Hasing T."/>
            <person name="Tang H."/>
            <person name="Brym M."/>
            <person name="Khazi F."/>
            <person name="Huang T."/>
            <person name="Chambers A.H."/>
        </authorList>
    </citation>
    <scope>NUCLEOTIDE SEQUENCE [LARGE SCALE GENOMIC DNA]</scope>
    <source>
        <tissue evidence="9">Leaf</tissue>
    </source>
</reference>
<dbReference type="GO" id="GO:0016407">
    <property type="term" value="F:acetyltransferase activity"/>
    <property type="evidence" value="ECO:0007669"/>
    <property type="project" value="TreeGrafter"/>
</dbReference>
<keyword evidence="10" id="KW-1185">Reference proteome</keyword>
<protein>
    <recommendedName>
        <fullName evidence="8">Cas1p 10 TM acyl transferase domain-containing protein</fullName>
    </recommendedName>
</protein>
<keyword evidence="3" id="KW-0808">Transferase</keyword>
<evidence type="ECO:0000313" key="9">
    <source>
        <dbReference type="EMBL" id="KAG0464219.1"/>
    </source>
</evidence>
<evidence type="ECO:0000256" key="3">
    <source>
        <dbReference type="ARBA" id="ARBA00022679"/>
    </source>
</evidence>
<dbReference type="GO" id="GO:0045492">
    <property type="term" value="P:xylan biosynthetic process"/>
    <property type="evidence" value="ECO:0007669"/>
    <property type="project" value="TreeGrafter"/>
</dbReference>
<evidence type="ECO:0000256" key="1">
    <source>
        <dbReference type="ARBA" id="ARBA00004141"/>
    </source>
</evidence>
<dbReference type="OrthoDB" id="1711136at2759"/>
<feature type="domain" description="Cas1p 10 TM acyl transferase" evidence="8">
    <location>
        <begin position="95"/>
        <end position="150"/>
    </location>
</feature>
<evidence type="ECO:0000256" key="7">
    <source>
        <dbReference type="ARBA" id="ARBA00023180"/>
    </source>
</evidence>
<dbReference type="PANTHER" id="PTHR13533:SF1">
    <property type="entry name" value="N-ACETYLNEURAMINATE 9-O-ACETYLTRANSFERASE"/>
    <property type="match status" value="1"/>
</dbReference>
<dbReference type="InterPro" id="IPR012419">
    <property type="entry name" value="Cas1_AcylTrans_dom"/>
</dbReference>
<dbReference type="GO" id="GO:0005794">
    <property type="term" value="C:Golgi apparatus"/>
    <property type="evidence" value="ECO:0007669"/>
    <property type="project" value="TreeGrafter"/>
</dbReference>
<name>A0A835Q6Y2_VANPL</name>
<organism evidence="9 10">
    <name type="scientific">Vanilla planifolia</name>
    <name type="common">Vanilla</name>
    <dbReference type="NCBI Taxonomy" id="51239"/>
    <lineage>
        <taxon>Eukaryota</taxon>
        <taxon>Viridiplantae</taxon>
        <taxon>Streptophyta</taxon>
        <taxon>Embryophyta</taxon>
        <taxon>Tracheophyta</taxon>
        <taxon>Spermatophyta</taxon>
        <taxon>Magnoliopsida</taxon>
        <taxon>Liliopsida</taxon>
        <taxon>Asparagales</taxon>
        <taxon>Orchidaceae</taxon>
        <taxon>Vanilloideae</taxon>
        <taxon>Vanilleae</taxon>
        <taxon>Vanilla</taxon>
    </lineage>
</organism>
<dbReference type="Pfam" id="PF07779">
    <property type="entry name" value="Cas1_AcylT"/>
    <property type="match status" value="1"/>
</dbReference>
<dbReference type="EMBL" id="JADCNL010000010">
    <property type="protein sequence ID" value="KAG0464219.1"/>
    <property type="molecule type" value="Genomic_DNA"/>
</dbReference>
<dbReference type="AlphaFoldDB" id="A0A835Q6Y2"/>
<keyword evidence="6" id="KW-0472">Membrane</keyword>
<evidence type="ECO:0000256" key="4">
    <source>
        <dbReference type="ARBA" id="ARBA00022692"/>
    </source>
</evidence>
<dbReference type="PANTHER" id="PTHR13533">
    <property type="entry name" value="N-ACETYLNEURAMINATE 9-O-ACETYLTRANSFERASE"/>
    <property type="match status" value="1"/>
</dbReference>
<evidence type="ECO:0000256" key="6">
    <source>
        <dbReference type="ARBA" id="ARBA00023136"/>
    </source>
</evidence>
<dbReference type="GO" id="GO:0009834">
    <property type="term" value="P:plant-type secondary cell wall biogenesis"/>
    <property type="evidence" value="ECO:0007669"/>
    <property type="project" value="TreeGrafter"/>
</dbReference>
<keyword evidence="4" id="KW-0812">Transmembrane</keyword>
<evidence type="ECO:0000259" key="8">
    <source>
        <dbReference type="Pfam" id="PF07779"/>
    </source>
</evidence>